<keyword evidence="3" id="KW-1185">Reference proteome</keyword>
<dbReference type="AlphaFoldDB" id="A0A4R1MAT3"/>
<feature type="transmembrane region" description="Helical" evidence="1">
    <location>
        <begin position="170"/>
        <end position="190"/>
    </location>
</feature>
<comment type="caution">
    <text evidence="2">The sequence shown here is derived from an EMBL/GenBank/DDBJ whole genome shotgun (WGS) entry which is preliminary data.</text>
</comment>
<dbReference type="EMBL" id="SMGQ01000016">
    <property type="protein sequence ID" value="TCK89145.1"/>
    <property type="molecule type" value="Genomic_DNA"/>
</dbReference>
<evidence type="ECO:0000313" key="2">
    <source>
        <dbReference type="EMBL" id="TCK89145.1"/>
    </source>
</evidence>
<accession>A0A4R1MAT3</accession>
<organism evidence="2 3">
    <name type="scientific">Natranaerovirga hydrolytica</name>
    <dbReference type="NCBI Taxonomy" id="680378"/>
    <lineage>
        <taxon>Bacteria</taxon>
        <taxon>Bacillati</taxon>
        <taxon>Bacillota</taxon>
        <taxon>Clostridia</taxon>
        <taxon>Lachnospirales</taxon>
        <taxon>Natranaerovirgaceae</taxon>
        <taxon>Natranaerovirga</taxon>
    </lineage>
</organism>
<name>A0A4R1MAT3_9FIRM</name>
<dbReference type="PANTHER" id="PTHR41307:SF1">
    <property type="entry name" value="MEMBRANE PROTEIN"/>
    <property type="match status" value="1"/>
</dbReference>
<feature type="transmembrane region" description="Helical" evidence="1">
    <location>
        <begin position="96"/>
        <end position="117"/>
    </location>
</feature>
<keyword evidence="1" id="KW-0472">Membrane</keyword>
<keyword evidence="1" id="KW-0812">Transmembrane</keyword>
<reference evidence="2 3" key="1">
    <citation type="submission" date="2019-03" db="EMBL/GenBank/DDBJ databases">
        <title>Genomic Encyclopedia of Type Strains, Phase IV (KMG-IV): sequencing the most valuable type-strain genomes for metagenomic binning, comparative biology and taxonomic classification.</title>
        <authorList>
            <person name="Goeker M."/>
        </authorList>
    </citation>
    <scope>NUCLEOTIDE SEQUENCE [LARGE SCALE GENOMIC DNA]</scope>
    <source>
        <strain evidence="2 3">DSM 24176</strain>
    </source>
</reference>
<feature type="transmembrane region" description="Helical" evidence="1">
    <location>
        <begin position="196"/>
        <end position="216"/>
    </location>
</feature>
<evidence type="ECO:0000256" key="1">
    <source>
        <dbReference type="SAM" id="Phobius"/>
    </source>
</evidence>
<dbReference type="SUPFAM" id="SSF158560">
    <property type="entry name" value="BH3980-like"/>
    <property type="match status" value="1"/>
</dbReference>
<dbReference type="Gene3D" id="1.10.1900.10">
    <property type="entry name" value="c-terminal domain of poly(a) binding protein"/>
    <property type="match status" value="1"/>
</dbReference>
<gene>
    <name evidence="2" type="ORF">EDC19_2563</name>
</gene>
<dbReference type="RefSeq" id="WP_132283223.1">
    <property type="nucleotide sequence ID" value="NZ_SMGQ01000016.1"/>
</dbReference>
<protein>
    <submittedName>
        <fullName evidence="2">Uncharacterized protein</fullName>
    </submittedName>
</protein>
<feature type="transmembrane region" description="Helical" evidence="1">
    <location>
        <begin position="129"/>
        <end position="150"/>
    </location>
</feature>
<dbReference type="OrthoDB" id="1655249at2"/>
<proteinExistence type="predicted"/>
<dbReference type="Proteomes" id="UP000294545">
    <property type="component" value="Unassembled WGS sequence"/>
</dbReference>
<dbReference type="PANTHER" id="PTHR41307">
    <property type="entry name" value="MEMBRANE PROTEIN-RELATED"/>
    <property type="match status" value="1"/>
</dbReference>
<sequence>MNKLTKELMKKNNIKDQAILEENEEIYTNMVVYLRGSDLTEYNQEMVREDIIELIIEGQRRGDNIQKVMGSRYKETCDEIIAAMPKKTKKEKIVEYVGHSLNALWILGVILTFRNFIVDLILKRFENNFIFTVGDMITTLAIIVMAQLIVKYITKSVWKEKQTNSIVGYLKTWIVLMCILAPIILISVYLNKVVISFSYTVAIVVILMIFIASKIINSKVY</sequence>
<keyword evidence="1" id="KW-1133">Transmembrane helix</keyword>
<evidence type="ECO:0000313" key="3">
    <source>
        <dbReference type="Proteomes" id="UP000294545"/>
    </source>
</evidence>